<feature type="region of interest" description="Disordered" evidence="4">
    <location>
        <begin position="578"/>
        <end position="605"/>
    </location>
</feature>
<feature type="compositionally biased region" description="Basic and acidic residues" evidence="4">
    <location>
        <begin position="580"/>
        <end position="597"/>
    </location>
</feature>
<dbReference type="OrthoDB" id="1751899at2759"/>
<dbReference type="EMBL" id="JAKOGI010000608">
    <property type="protein sequence ID" value="KAJ8432413.1"/>
    <property type="molecule type" value="Genomic_DNA"/>
</dbReference>
<evidence type="ECO:0000259" key="5">
    <source>
        <dbReference type="PROSITE" id="PS50600"/>
    </source>
</evidence>
<dbReference type="PROSITE" id="PS50600">
    <property type="entry name" value="ULP_PROTEASE"/>
    <property type="match status" value="1"/>
</dbReference>
<evidence type="ECO:0000313" key="6">
    <source>
        <dbReference type="EMBL" id="KAJ8432413.1"/>
    </source>
</evidence>
<dbReference type="GO" id="GO:0006508">
    <property type="term" value="P:proteolysis"/>
    <property type="evidence" value="ECO:0007669"/>
    <property type="project" value="UniProtKB-KW"/>
</dbReference>
<feature type="region of interest" description="Disordered" evidence="4">
    <location>
        <begin position="453"/>
        <end position="474"/>
    </location>
</feature>
<proteinExistence type="inferred from homology"/>
<evidence type="ECO:0000256" key="3">
    <source>
        <dbReference type="ARBA" id="ARBA00022801"/>
    </source>
</evidence>
<feature type="region of interest" description="Disordered" evidence="4">
    <location>
        <begin position="621"/>
        <end position="664"/>
    </location>
</feature>
<keyword evidence="3" id="KW-0378">Hydrolase</keyword>
<gene>
    <name evidence="6" type="ORF">Cgig2_013827</name>
</gene>
<feature type="region of interest" description="Disordered" evidence="4">
    <location>
        <begin position="137"/>
        <end position="157"/>
    </location>
</feature>
<dbReference type="Proteomes" id="UP001153076">
    <property type="component" value="Unassembled WGS sequence"/>
</dbReference>
<dbReference type="AlphaFoldDB" id="A0A9Q1JWM0"/>
<organism evidence="6 7">
    <name type="scientific">Carnegiea gigantea</name>
    <dbReference type="NCBI Taxonomy" id="171969"/>
    <lineage>
        <taxon>Eukaryota</taxon>
        <taxon>Viridiplantae</taxon>
        <taxon>Streptophyta</taxon>
        <taxon>Embryophyta</taxon>
        <taxon>Tracheophyta</taxon>
        <taxon>Spermatophyta</taxon>
        <taxon>Magnoliopsida</taxon>
        <taxon>eudicotyledons</taxon>
        <taxon>Gunneridae</taxon>
        <taxon>Pentapetalae</taxon>
        <taxon>Caryophyllales</taxon>
        <taxon>Cactineae</taxon>
        <taxon>Cactaceae</taxon>
        <taxon>Cactoideae</taxon>
        <taxon>Echinocereeae</taxon>
        <taxon>Carnegiea</taxon>
    </lineage>
</organism>
<comment type="caution">
    <text evidence="6">The sequence shown here is derived from an EMBL/GenBank/DDBJ whole genome shotgun (WGS) entry which is preliminary data.</text>
</comment>
<protein>
    <recommendedName>
        <fullName evidence="5">Ubiquitin-like protease family profile domain-containing protein</fullName>
    </recommendedName>
</protein>
<dbReference type="InterPro" id="IPR038765">
    <property type="entry name" value="Papain-like_cys_pep_sf"/>
</dbReference>
<dbReference type="Pfam" id="PF02902">
    <property type="entry name" value="Peptidase_C48"/>
    <property type="match status" value="1"/>
</dbReference>
<keyword evidence="7" id="KW-1185">Reference proteome</keyword>
<dbReference type="InterPro" id="IPR003653">
    <property type="entry name" value="Peptidase_C48_C"/>
</dbReference>
<dbReference type="Gene3D" id="3.40.395.10">
    <property type="entry name" value="Adenoviral Proteinase, Chain A"/>
    <property type="match status" value="1"/>
</dbReference>
<reference evidence="6" key="1">
    <citation type="submission" date="2022-04" db="EMBL/GenBank/DDBJ databases">
        <title>Carnegiea gigantea Genome sequencing and assembly v2.</title>
        <authorList>
            <person name="Copetti D."/>
            <person name="Sanderson M.J."/>
            <person name="Burquez A."/>
            <person name="Wojciechowski M.F."/>
        </authorList>
    </citation>
    <scope>NUCLEOTIDE SEQUENCE</scope>
    <source>
        <strain evidence="6">SGP5-SGP5p</strain>
        <tissue evidence="6">Aerial part</tissue>
    </source>
</reference>
<feature type="compositionally biased region" description="Gly residues" evidence="4">
    <location>
        <begin position="141"/>
        <end position="150"/>
    </location>
</feature>
<dbReference type="SUPFAM" id="SSF54001">
    <property type="entry name" value="Cysteine proteinases"/>
    <property type="match status" value="1"/>
</dbReference>
<feature type="region of interest" description="Disordered" evidence="4">
    <location>
        <begin position="186"/>
        <end position="230"/>
    </location>
</feature>
<keyword evidence="2" id="KW-0645">Protease</keyword>
<feature type="domain" description="Ubiquitin-like protease family profile" evidence="5">
    <location>
        <begin position="677"/>
        <end position="874"/>
    </location>
</feature>
<feature type="compositionally biased region" description="Basic and acidic residues" evidence="4">
    <location>
        <begin position="197"/>
        <end position="206"/>
    </location>
</feature>
<comment type="similarity">
    <text evidence="1">Belongs to the peptidase C48 family.</text>
</comment>
<evidence type="ECO:0000256" key="4">
    <source>
        <dbReference type="SAM" id="MobiDB-lite"/>
    </source>
</evidence>
<evidence type="ECO:0000313" key="7">
    <source>
        <dbReference type="Proteomes" id="UP001153076"/>
    </source>
</evidence>
<evidence type="ECO:0000256" key="1">
    <source>
        <dbReference type="ARBA" id="ARBA00005234"/>
    </source>
</evidence>
<name>A0A9Q1JWM0_9CARY</name>
<accession>A0A9Q1JWM0</accession>
<dbReference type="GO" id="GO:0008234">
    <property type="term" value="F:cysteine-type peptidase activity"/>
    <property type="evidence" value="ECO:0007669"/>
    <property type="project" value="InterPro"/>
</dbReference>
<evidence type="ECO:0000256" key="2">
    <source>
        <dbReference type="ARBA" id="ARBA00022670"/>
    </source>
</evidence>
<sequence length="931" mass="101702">MDVGGGEVGKGLTMVSDHAITLDVEDGVGCVPQMAISEHAVTLDVENGVGFPSIPQLAVYVPNPEFASVSDHAVTLDVEDGVGFPSVPQMAVYFTNFEFASVYEHAITLDVEEGEGIQVFHKLVVYVYNEEDCWKTNEGAGSSGSGGGQQGSLMDKEWGMSTGSKYAPWEIGSSTEGTVSMVDESCEAVGGSSSKGNDTKKVHADSAEGNGKGKSRKRRREPSMEGRQWRQKVAGDGFMFDKEGRGLRGVVLVSVRGRCTLEKIYKFNKTLEPYQKEAIEGTILKPILEYHPFSMFSSDAKIVELGEDDLSTTALARMVRLRIAQYVTEKSDNLKSEKGRKRPVFRNYIKVMKKLLDVNKEPEKLKLWLSLFAWRVMSGVMFPRTPYGAAWSVQKYIEDVRKMSEYAWTETRKLEWPIFDVQMNGFSLLIQCSKVEHAGEIADDAAVTPCREDNVSAQKPAREQQQPAPEVGEPGAMPVPYVGEAVASTDGPGPAVAEVYIGGASAVGEGECTPPASSAANDEDCTHVVTDGGKLRQRMIPGWSPCTMHHQLQQTALLLIIRHVCSPRWVTSEIGEIPGETERTSPDADDVGCRDDGGGNNSNIVTRGSLEVEKLTVVHGSPFTDPTRLSGARKSKKEMKEGVTGVDEPHAVDEPSEGSVDPPVLNVQPLLVEGSGIGPSMEELNKIKLTKQVLVGYISAPLSVTEIELVTKVRTRPKGVKCQTVCYFVLDMCADIDGQGGGHARVSAEARAGKLVKGLHPCGSKWGSRGQVTLHNKGRISGVIWDNFKATPQSDVRYVFMPQLETTDGHWLLLIADLQEHSFLVYDSLPSLAVKTRRELLDSTVSPGLVTLLFVCLDSGHDCGVFVMAFMDLLSLKADGFEFDQDCVVHYRDKCLLSFIQGLDNIYEVCFPLIQSYDICKVEHVFVDGCM</sequence>